<keyword evidence="3" id="KW-1133">Transmembrane helix</keyword>
<evidence type="ECO:0000313" key="5">
    <source>
        <dbReference type="EMBL" id="UYU91556.1"/>
    </source>
</evidence>
<dbReference type="EMBL" id="CP083685">
    <property type="protein sequence ID" value="UYU91556.1"/>
    <property type="molecule type" value="Genomic_DNA"/>
</dbReference>
<gene>
    <name evidence="5" type="ORF">KQP74_02670</name>
</gene>
<evidence type="ECO:0000313" key="6">
    <source>
        <dbReference type="Proteomes" id="UP001162960"/>
    </source>
</evidence>
<name>A0AB38UFJ5_BACT4</name>
<reference evidence="5" key="1">
    <citation type="submission" date="2021-06" db="EMBL/GenBank/DDBJ databases">
        <title>Interrogation of the integrated mobile genetic elements in gut-associated Bacteroides with a consensus prediction approach.</title>
        <authorList>
            <person name="Campbell D.E."/>
            <person name="Leigh J.R."/>
            <person name="Kim T."/>
            <person name="England W."/>
            <person name="Whitaker R.J."/>
            <person name="Degnan P.H."/>
        </authorList>
    </citation>
    <scope>NUCLEOTIDE SEQUENCE</scope>
    <source>
        <strain evidence="5">VPI-3443</strain>
    </source>
</reference>
<evidence type="ECO:0000256" key="3">
    <source>
        <dbReference type="SAM" id="Phobius"/>
    </source>
</evidence>
<feature type="transmembrane region" description="Helical" evidence="3">
    <location>
        <begin position="552"/>
        <end position="570"/>
    </location>
</feature>
<feature type="domain" description="Phage tail tape measure protein" evidence="4">
    <location>
        <begin position="200"/>
        <end position="389"/>
    </location>
</feature>
<evidence type="ECO:0000256" key="1">
    <source>
        <dbReference type="SAM" id="Coils"/>
    </source>
</evidence>
<keyword evidence="1" id="KW-0175">Coiled coil</keyword>
<dbReference type="AlphaFoldDB" id="A0AB38UFJ5"/>
<feature type="transmembrane region" description="Helical" evidence="3">
    <location>
        <begin position="502"/>
        <end position="520"/>
    </location>
</feature>
<feature type="region of interest" description="Disordered" evidence="2">
    <location>
        <begin position="1166"/>
        <end position="1188"/>
    </location>
</feature>
<accession>A0AB38UFJ5</accession>
<keyword evidence="3" id="KW-0472">Membrane</keyword>
<dbReference type="Proteomes" id="UP001162960">
    <property type="component" value="Chromosome"/>
</dbReference>
<feature type="coiled-coil region" evidence="1">
    <location>
        <begin position="22"/>
        <end position="84"/>
    </location>
</feature>
<evidence type="ECO:0000259" key="4">
    <source>
        <dbReference type="Pfam" id="PF10145"/>
    </source>
</evidence>
<dbReference type="NCBIfam" id="TIGR01760">
    <property type="entry name" value="tape_meas_TP901"/>
    <property type="match status" value="1"/>
</dbReference>
<organism evidence="5 6">
    <name type="scientific">Bacteroides thetaiotaomicron</name>
    <dbReference type="NCBI Taxonomy" id="818"/>
    <lineage>
        <taxon>Bacteria</taxon>
        <taxon>Pseudomonadati</taxon>
        <taxon>Bacteroidota</taxon>
        <taxon>Bacteroidia</taxon>
        <taxon>Bacteroidales</taxon>
        <taxon>Bacteroidaceae</taxon>
        <taxon>Bacteroides</taxon>
    </lineage>
</organism>
<feature type="compositionally biased region" description="Basic and acidic residues" evidence="2">
    <location>
        <begin position="753"/>
        <end position="762"/>
    </location>
</feature>
<feature type="coiled-coil region" evidence="1">
    <location>
        <begin position="943"/>
        <end position="970"/>
    </location>
</feature>
<protein>
    <submittedName>
        <fullName evidence="5">Phage tail tape measure protein</fullName>
    </submittedName>
</protein>
<keyword evidence="3" id="KW-0812">Transmembrane</keyword>
<proteinExistence type="predicted"/>
<sequence>MSNDLNRSIKIYIDGTEAALGVKQVETAIQKLENKLASLNKSEANYNTQSRKLQQEINKKTTTLEKYKQSIRETERILSNLSGATYNELISVQSKVRKQLRDAIPGTQQHSVALEQNRRVTEALTRAQAAMRVEVGCQGTVWGQAANFVNKYMALIGGVVASVTGLSMTIRRSVDDYAQISEAMAGVKKYTGMTDEAVKDLNEDLKKIDTRTPRERLNELAQDAGRLGIQGKQDILDFVDAADKINVALGEDLGEDAVKNIGKLAQMFGEDKTLGLRGAMLATGSAINEVAQNSSAAESYLVDFTARVSGTGKQAGISQTQIMGFASVLDQDMQQVEMASTALQTVIMKVYQEPAKFAKMAGKDVKDFTKLLKEDANEALLQLLENLGSKGGLQQLAPLFKDMKLDGVRAAGVLNTLAANTASIREEQERATTAYKEGTSVINEFNVQNNTVQARLDKAKNGFKEVSYQLGEKMLPLMSNAITATSFFVRALNSLIEFIARYSHILIPLTATIATYVLICKAQIIEEKLKVFWNQKVIATLKEMYAVMLRNPYLAVAAVIVTLISALSNMNKEMTESERIEKSLTEIRNNSKSNIQDERNEVEHLLSVARNENLSKAEREAAIRRLNEISPEYLGNLSLETINTEQATAAVNSYVDSLLVLEEIKQTQKKISELRDRKDDLGKNGPDNGFWSDVEAGAANMLNGFKTSLGLTTDAWADNVLNEYINKGTNKLRSLDREIQTLNQHIEESREKLIKIESEKPQPVKNNSTTKEDDDDEKALKKRLEREKILYTQKQAFLKAMYLEGGDETLQTEKQLNKELECLQMEHLENSLKIAGTKSKEGIEIQNQINDLKLKMQKEHTQELIDQEKIDYERQQQELKELYASGKDENLNSEAAYNDAMEQLTIMHLERMLSLAGLNAEQRKQVEKQLLDYKVKCIQKDQKANEQNSKNKLKTDKQEFEERLRIYQQYGEEFGNALGNIISGQENAMQGFADTMIDIMFDVIAQIINAELVNLGIIGTAEAAKATAKEIGSKGFWGIASGAILAGLITAGIATAKSTLKGFIGKRRDSGSSSTESTPQAEYKINQRAAGKYDVIGAEDGRSYHDIPYIGEAPTGIVKRTSLISENGSELIINSEDLSRLQKHINYPVVLQAINDARSGRVPQYAEGNYDSISHSTDSPTPPSPNNNLEAKLEKVMDKMDQVMDKLGKPSKNYVLLSDINDAEEIKLKSEKPFTRGDQ</sequence>
<evidence type="ECO:0000256" key="2">
    <source>
        <dbReference type="SAM" id="MobiDB-lite"/>
    </source>
</evidence>
<dbReference type="RefSeq" id="WP_117578370.1">
    <property type="nucleotide sequence ID" value="NZ_CP072242.1"/>
</dbReference>
<feature type="region of interest" description="Disordered" evidence="2">
    <location>
        <begin position="753"/>
        <end position="779"/>
    </location>
</feature>
<feature type="coiled-coil region" evidence="1">
    <location>
        <begin position="858"/>
        <end position="885"/>
    </location>
</feature>
<dbReference type="Pfam" id="PF10145">
    <property type="entry name" value="PhageMin_Tail"/>
    <property type="match status" value="1"/>
</dbReference>
<dbReference type="InterPro" id="IPR010090">
    <property type="entry name" value="Phage_tape_meas"/>
</dbReference>